<name>A0AAE0RQN9_9BIVA</name>
<dbReference type="AlphaFoldDB" id="A0AAE0RQN9"/>
<dbReference type="PROSITE" id="PS50835">
    <property type="entry name" value="IG_LIKE"/>
    <property type="match status" value="1"/>
</dbReference>
<dbReference type="Gene3D" id="2.60.40.10">
    <property type="entry name" value="Immunoglobulins"/>
    <property type="match status" value="1"/>
</dbReference>
<reference evidence="2" key="2">
    <citation type="journal article" date="2021" name="Genome Biol. Evol.">
        <title>Developing a high-quality reference genome for a parasitic bivalve with doubly uniparental inheritance (Bivalvia: Unionida).</title>
        <authorList>
            <person name="Smith C.H."/>
        </authorList>
    </citation>
    <scope>NUCLEOTIDE SEQUENCE</scope>
    <source>
        <strain evidence="2">CHS0354</strain>
        <tissue evidence="2">Mantle</tissue>
    </source>
</reference>
<reference evidence="2" key="1">
    <citation type="journal article" date="2021" name="Genome Biol. Evol.">
        <title>A High-Quality Reference Genome for a Parasitic Bivalve with Doubly Uniparental Inheritance (Bivalvia: Unionida).</title>
        <authorList>
            <person name="Smith C.H."/>
        </authorList>
    </citation>
    <scope>NUCLEOTIDE SEQUENCE</scope>
    <source>
        <strain evidence="2">CHS0354</strain>
    </source>
</reference>
<dbReference type="InterPro" id="IPR007110">
    <property type="entry name" value="Ig-like_dom"/>
</dbReference>
<gene>
    <name evidence="2" type="ORF">CHS0354_024853</name>
</gene>
<protein>
    <recommendedName>
        <fullName evidence="1">Ig-like domain-containing protein</fullName>
    </recommendedName>
</protein>
<reference evidence="2" key="3">
    <citation type="submission" date="2023-05" db="EMBL/GenBank/DDBJ databases">
        <authorList>
            <person name="Smith C.H."/>
        </authorList>
    </citation>
    <scope>NUCLEOTIDE SEQUENCE</scope>
    <source>
        <strain evidence="2">CHS0354</strain>
        <tissue evidence="2">Mantle</tissue>
    </source>
</reference>
<accession>A0AAE0RQN9</accession>
<organism evidence="2 3">
    <name type="scientific">Potamilus streckersoni</name>
    <dbReference type="NCBI Taxonomy" id="2493646"/>
    <lineage>
        <taxon>Eukaryota</taxon>
        <taxon>Metazoa</taxon>
        <taxon>Spiralia</taxon>
        <taxon>Lophotrochozoa</taxon>
        <taxon>Mollusca</taxon>
        <taxon>Bivalvia</taxon>
        <taxon>Autobranchia</taxon>
        <taxon>Heteroconchia</taxon>
        <taxon>Palaeoheterodonta</taxon>
        <taxon>Unionida</taxon>
        <taxon>Unionoidea</taxon>
        <taxon>Unionidae</taxon>
        <taxon>Ambleminae</taxon>
        <taxon>Lampsilini</taxon>
        <taxon>Potamilus</taxon>
    </lineage>
</organism>
<dbReference type="InterPro" id="IPR036179">
    <property type="entry name" value="Ig-like_dom_sf"/>
</dbReference>
<dbReference type="InterPro" id="IPR013783">
    <property type="entry name" value="Ig-like_fold"/>
</dbReference>
<feature type="non-terminal residue" evidence="2">
    <location>
        <position position="73"/>
    </location>
</feature>
<dbReference type="SUPFAM" id="SSF48726">
    <property type="entry name" value="Immunoglobulin"/>
    <property type="match status" value="1"/>
</dbReference>
<sequence length="73" mass="8701">MVNISWYKGDEEIPGEHKAYRYIVHADDYMKEEYYTRFSISKIIYPLDEADFDTYYCKARDDSGHVATETITM</sequence>
<keyword evidence="3" id="KW-1185">Reference proteome</keyword>
<dbReference type="EMBL" id="JAEAOA010001466">
    <property type="protein sequence ID" value="KAK3577809.1"/>
    <property type="molecule type" value="Genomic_DNA"/>
</dbReference>
<dbReference type="Proteomes" id="UP001195483">
    <property type="component" value="Unassembled WGS sequence"/>
</dbReference>
<evidence type="ECO:0000313" key="3">
    <source>
        <dbReference type="Proteomes" id="UP001195483"/>
    </source>
</evidence>
<feature type="domain" description="Ig-like" evidence="1">
    <location>
        <begin position="1"/>
        <end position="72"/>
    </location>
</feature>
<dbReference type="CDD" id="cd00096">
    <property type="entry name" value="Ig"/>
    <property type="match status" value="1"/>
</dbReference>
<proteinExistence type="predicted"/>
<evidence type="ECO:0000259" key="1">
    <source>
        <dbReference type="PROSITE" id="PS50835"/>
    </source>
</evidence>
<evidence type="ECO:0000313" key="2">
    <source>
        <dbReference type="EMBL" id="KAK3577809.1"/>
    </source>
</evidence>
<comment type="caution">
    <text evidence="2">The sequence shown here is derived from an EMBL/GenBank/DDBJ whole genome shotgun (WGS) entry which is preliminary data.</text>
</comment>